<feature type="binding site" evidence="12">
    <location>
        <position position="247"/>
    </location>
    <ligand>
        <name>Zn(2+)</name>
        <dbReference type="ChEBI" id="CHEBI:29105"/>
    </ligand>
</feature>
<gene>
    <name evidence="12" type="primary">lpxC</name>
    <name evidence="13" type="ORF">E0D97_06750</name>
</gene>
<proteinExistence type="inferred from homology"/>
<comment type="function">
    <text evidence="2 12">Catalyzes the hydrolysis of UDP-3-O-myristoyl-N-acetylglucosamine to form UDP-3-O-myristoylglucosamine and acetate, the committed step in lipid A biosynthesis.</text>
</comment>
<evidence type="ECO:0000256" key="2">
    <source>
        <dbReference type="ARBA" id="ARBA00002923"/>
    </source>
</evidence>
<accession>A0A4R0PFR4</accession>
<dbReference type="InterPro" id="IPR020568">
    <property type="entry name" value="Ribosomal_Su5_D2-typ_SF"/>
</dbReference>
<evidence type="ECO:0000256" key="12">
    <source>
        <dbReference type="HAMAP-Rule" id="MF_00388"/>
    </source>
</evidence>
<feature type="binding site" evidence="12">
    <location>
        <position position="243"/>
    </location>
    <ligand>
        <name>Zn(2+)</name>
        <dbReference type="ChEBI" id="CHEBI:29105"/>
    </ligand>
</feature>
<evidence type="ECO:0000313" key="13">
    <source>
        <dbReference type="EMBL" id="TCD15508.1"/>
    </source>
</evidence>
<dbReference type="Gene3D" id="3.30.1700.10">
    <property type="entry name" value="lpxc deacetylase, domain 2"/>
    <property type="match status" value="1"/>
</dbReference>
<keyword evidence="9 12" id="KW-0862">Zinc</keyword>
<dbReference type="OrthoDB" id="9802746at2"/>
<evidence type="ECO:0000256" key="8">
    <source>
        <dbReference type="ARBA" id="ARBA00022801"/>
    </source>
</evidence>
<dbReference type="InterPro" id="IPR011334">
    <property type="entry name" value="UDP-acyl_GlcNac_deAcase_C"/>
</dbReference>
<evidence type="ECO:0000256" key="1">
    <source>
        <dbReference type="ARBA" id="ARBA00001947"/>
    </source>
</evidence>
<keyword evidence="7 12" id="KW-0479">Metal-binding</keyword>
<dbReference type="GO" id="GO:0046872">
    <property type="term" value="F:metal ion binding"/>
    <property type="evidence" value="ECO:0007669"/>
    <property type="project" value="UniProtKB-KW"/>
</dbReference>
<comment type="catalytic activity">
    <reaction evidence="11 12">
        <text>a UDP-3-O-[(3R)-3-hydroxyacyl]-N-acetyl-alpha-D-glucosamine + H2O = a UDP-3-O-[(3R)-3-hydroxyacyl]-alpha-D-glucosamine + acetate</text>
        <dbReference type="Rhea" id="RHEA:67816"/>
        <dbReference type="ChEBI" id="CHEBI:15377"/>
        <dbReference type="ChEBI" id="CHEBI:30089"/>
        <dbReference type="ChEBI" id="CHEBI:137740"/>
        <dbReference type="ChEBI" id="CHEBI:173225"/>
        <dbReference type="EC" id="3.5.1.108"/>
    </reaction>
</comment>
<evidence type="ECO:0000256" key="10">
    <source>
        <dbReference type="ARBA" id="ARBA00023098"/>
    </source>
</evidence>
<dbReference type="SUPFAM" id="SSF54211">
    <property type="entry name" value="Ribosomal protein S5 domain 2-like"/>
    <property type="match status" value="2"/>
</dbReference>
<keyword evidence="10 12" id="KW-0443">Lipid metabolism</keyword>
<dbReference type="PANTHER" id="PTHR33694">
    <property type="entry name" value="UDP-3-O-ACYL-N-ACETYLGLUCOSAMINE DEACETYLASE 1, MITOCHONDRIAL-RELATED"/>
    <property type="match status" value="1"/>
</dbReference>
<comment type="pathway">
    <text evidence="3 12">Glycolipid biosynthesis; lipid IV(A) biosynthesis; lipid IV(A) from (3R)-3-hydroxytetradecanoyl-[acyl-carrier-protein] and UDP-N-acetyl-alpha-D-glucosamine: step 2/6.</text>
</comment>
<evidence type="ECO:0000313" key="14">
    <source>
        <dbReference type="Proteomes" id="UP000291301"/>
    </source>
</evidence>
<evidence type="ECO:0000256" key="4">
    <source>
        <dbReference type="ARBA" id="ARBA00012745"/>
    </source>
</evidence>
<comment type="similarity">
    <text evidence="12">Belongs to the LpxC family.</text>
</comment>
<reference evidence="13 14" key="1">
    <citation type="journal article" date="2015" name="Antonie Van Leeuwenhoek">
        <title>Oricola cellulosilytica gen. nov., sp. nov., a cellulose-degrading bacterium of the family Phyllobacteriaceae isolated from surface seashore water, and emended descriptions of Mesorhizobium loti and Phyllobacterium myrsinacearum.</title>
        <authorList>
            <person name="Hameed A."/>
            <person name="Shahina M."/>
            <person name="Lai W.A."/>
            <person name="Lin S.Y."/>
            <person name="Young L.S."/>
            <person name="Liu Y.C."/>
            <person name="Hsu Y.H."/>
            <person name="Young C.C."/>
        </authorList>
    </citation>
    <scope>NUCLEOTIDE SEQUENCE [LARGE SCALE GENOMIC DNA]</scope>
    <source>
        <strain evidence="13 14">KCTC 52183</strain>
    </source>
</reference>
<dbReference type="GO" id="GO:0016020">
    <property type="term" value="C:membrane"/>
    <property type="evidence" value="ECO:0007669"/>
    <property type="project" value="GOC"/>
</dbReference>
<dbReference type="HAMAP" id="MF_00388">
    <property type="entry name" value="LpxC"/>
    <property type="match status" value="1"/>
</dbReference>
<organism evidence="13 14">
    <name type="scientific">Oricola cellulosilytica</name>
    <dbReference type="NCBI Taxonomy" id="1429082"/>
    <lineage>
        <taxon>Bacteria</taxon>
        <taxon>Pseudomonadati</taxon>
        <taxon>Pseudomonadota</taxon>
        <taxon>Alphaproteobacteria</taxon>
        <taxon>Hyphomicrobiales</taxon>
        <taxon>Ahrensiaceae</taxon>
        <taxon>Oricola</taxon>
    </lineage>
</organism>
<dbReference type="RefSeq" id="WP_131567649.1">
    <property type="nucleotide sequence ID" value="NZ_JAINFK010000004.1"/>
</dbReference>
<dbReference type="UniPathway" id="UPA00359">
    <property type="reaction ID" value="UER00478"/>
</dbReference>
<dbReference type="Gene3D" id="3.30.230.20">
    <property type="entry name" value="lpxc deacetylase, domain 1"/>
    <property type="match status" value="1"/>
</dbReference>
<keyword evidence="8 12" id="KW-0378">Hydrolase</keyword>
<feature type="binding site" evidence="12">
    <location>
        <position position="85"/>
    </location>
    <ligand>
        <name>Zn(2+)</name>
        <dbReference type="ChEBI" id="CHEBI:29105"/>
    </ligand>
</feature>
<dbReference type="NCBIfam" id="TIGR00325">
    <property type="entry name" value="lpxC"/>
    <property type="match status" value="1"/>
</dbReference>
<evidence type="ECO:0000256" key="3">
    <source>
        <dbReference type="ARBA" id="ARBA00005002"/>
    </source>
</evidence>
<dbReference type="PANTHER" id="PTHR33694:SF1">
    <property type="entry name" value="UDP-3-O-ACYL-N-ACETYLGLUCOSAMINE DEACETYLASE 1, MITOCHONDRIAL-RELATED"/>
    <property type="match status" value="1"/>
</dbReference>
<dbReference type="GO" id="GO:0009245">
    <property type="term" value="P:lipid A biosynthetic process"/>
    <property type="evidence" value="ECO:0007669"/>
    <property type="project" value="UniProtKB-UniRule"/>
</dbReference>
<evidence type="ECO:0000256" key="7">
    <source>
        <dbReference type="ARBA" id="ARBA00022723"/>
    </source>
</evidence>
<dbReference type="EC" id="3.5.1.108" evidence="4 12"/>
<evidence type="ECO:0000256" key="5">
    <source>
        <dbReference type="ARBA" id="ARBA00022516"/>
    </source>
</evidence>
<dbReference type="EMBL" id="SJST01000002">
    <property type="protein sequence ID" value="TCD15508.1"/>
    <property type="molecule type" value="Genomic_DNA"/>
</dbReference>
<keyword evidence="14" id="KW-1185">Reference proteome</keyword>
<protein>
    <recommendedName>
        <fullName evidence="4 12">UDP-3-O-acyl-N-acetylglucosamine deacetylase</fullName>
        <shortName evidence="12">UDP-3-O-acyl-GlcNAc deacetylase</shortName>
        <ecNumber evidence="4 12">3.5.1.108</ecNumber>
    </recommendedName>
    <alternativeName>
        <fullName evidence="12">UDP-3-O-[R-3-hydroxymyristoyl]-N-acetylglucosamine deacetylase</fullName>
    </alternativeName>
</protein>
<keyword evidence="5 12" id="KW-0444">Lipid biosynthesis</keyword>
<evidence type="ECO:0000256" key="6">
    <source>
        <dbReference type="ARBA" id="ARBA00022556"/>
    </source>
</evidence>
<dbReference type="InterPro" id="IPR015870">
    <property type="entry name" value="UDP-acyl_N-AcGlcN_deAcase_N"/>
</dbReference>
<feature type="active site" description="Proton donor" evidence="12">
    <location>
        <position position="270"/>
    </location>
</feature>
<evidence type="ECO:0000256" key="9">
    <source>
        <dbReference type="ARBA" id="ARBA00022833"/>
    </source>
</evidence>
<dbReference type="Pfam" id="PF03331">
    <property type="entry name" value="LpxC"/>
    <property type="match status" value="1"/>
</dbReference>
<comment type="cofactor">
    <cofactor evidence="1 12">
        <name>Zn(2+)</name>
        <dbReference type="ChEBI" id="CHEBI:29105"/>
    </cofactor>
</comment>
<keyword evidence="6 12" id="KW-0441">Lipid A biosynthesis</keyword>
<evidence type="ECO:0000256" key="11">
    <source>
        <dbReference type="ARBA" id="ARBA00024535"/>
    </source>
</evidence>
<name>A0A4R0PFR4_9HYPH</name>
<dbReference type="InterPro" id="IPR004463">
    <property type="entry name" value="UDP-acyl_GlcNac_deAcase"/>
</dbReference>
<dbReference type="AlphaFoldDB" id="A0A4R0PFR4"/>
<dbReference type="GO" id="GO:0103117">
    <property type="term" value="F:UDP-3-O-acyl-N-acetylglucosamine deacetylase activity"/>
    <property type="evidence" value="ECO:0007669"/>
    <property type="project" value="UniProtKB-UniRule"/>
</dbReference>
<sequence>MGTELLGYQATLCDKAELSGIGVHSGEQVSICLLPAAPNTGVKFRRIYEDGTIADLTAVAGQVGATDLCTMLGDPAGVHVATVEHLMAAFWATGLDNVVVEIDGDEVPVMDGSSRVFIDAIDEAGITHHAVKRRYVRVKKTVRVEIGGSWAEFRPHQGTRFEVVIDFDTPLIGRQEFKSEVDGNVFRAELANARTFGFMKDVERLWASGHALGSSLENSVVISDDNKVINREGLRFRDEFVRHKTLDAVGDLALAGAQFIGCYASYRGGHRLNAAALKALLTDRTAYEVVETPEKRERVYSGDFVAVAAVQAHAPWVL</sequence>
<dbReference type="Proteomes" id="UP000291301">
    <property type="component" value="Unassembled WGS sequence"/>
</dbReference>
<comment type="caution">
    <text evidence="13">The sequence shown here is derived from an EMBL/GenBank/DDBJ whole genome shotgun (WGS) entry which is preliminary data.</text>
</comment>